<dbReference type="STRING" id="453304.ATC03_03275"/>
<name>A0A191WCE5_9MICO</name>
<reference evidence="2 3" key="1">
    <citation type="journal article" date="2016" name="Int. J. Syst. Evol. Microbiol.">
        <title>Agromyces aureus sp. nov., isolated from the rhizosphere of Salix caprea L. grown in a heavy-metal-contaminated soil.</title>
        <authorList>
            <person name="Corretto E."/>
            <person name="Antonielli L."/>
            <person name="Sessitsch A."/>
            <person name="Compant S."/>
            <person name="Gorfer M."/>
            <person name="Kuffner M."/>
            <person name="Brader G."/>
        </authorList>
    </citation>
    <scope>NUCLEOTIDE SEQUENCE [LARGE SCALE GENOMIC DNA]</scope>
    <source>
        <strain evidence="2 3">AR33</strain>
    </source>
</reference>
<accession>A0A191WCE5</accession>
<keyword evidence="1" id="KW-0812">Transmembrane</keyword>
<keyword evidence="3" id="KW-1185">Reference proteome</keyword>
<protein>
    <submittedName>
        <fullName evidence="2">Uncharacterized protein</fullName>
    </submittedName>
</protein>
<evidence type="ECO:0000256" key="1">
    <source>
        <dbReference type="SAM" id="Phobius"/>
    </source>
</evidence>
<dbReference type="AlphaFoldDB" id="A0A191WCE5"/>
<reference evidence="3" key="2">
    <citation type="submission" date="2016-01" db="EMBL/GenBank/DDBJ databases">
        <title>Complete genome sequence of Agromyces aureus AR33T and comparison with related organisms.</title>
        <authorList>
            <person name="Corretto E."/>
            <person name="Antonielli L."/>
            <person name="Sessitsch A."/>
            <person name="Brader G."/>
        </authorList>
    </citation>
    <scope>NUCLEOTIDE SEQUENCE [LARGE SCALE GENOMIC DNA]</scope>
    <source>
        <strain evidence="3">AR33</strain>
    </source>
</reference>
<evidence type="ECO:0000313" key="3">
    <source>
        <dbReference type="Proteomes" id="UP000078437"/>
    </source>
</evidence>
<keyword evidence="1" id="KW-0472">Membrane</keyword>
<dbReference type="OrthoDB" id="5006782at2"/>
<sequence>MGDRHSARHRSRPTGRPRLRVLRAALAALVVTGAGAALTLAAWTDGAFFTTTVSSGTVDLEGAVDFLDPLNPGTVPDGLDWREYPGPDAANSGEVKRFVPPAIDFLNLGPGESRSATTWVRNAGSLPIALQFDPADPASVSWTGADPFPDPPEVTVSATDLNGSPLPALDGWVLRAGDWLTLTVTVATPADWDQANAGRSAGLQLAFRATTDGAD</sequence>
<feature type="transmembrane region" description="Helical" evidence="1">
    <location>
        <begin position="21"/>
        <end position="43"/>
    </location>
</feature>
<evidence type="ECO:0000313" key="2">
    <source>
        <dbReference type="EMBL" id="ANJ25907.1"/>
    </source>
</evidence>
<dbReference type="RefSeq" id="WP_067873053.1">
    <property type="nucleotide sequence ID" value="NZ_CP013979.1"/>
</dbReference>
<dbReference type="Proteomes" id="UP000078437">
    <property type="component" value="Chromosome"/>
</dbReference>
<keyword evidence="1" id="KW-1133">Transmembrane helix</keyword>
<proteinExistence type="predicted"/>
<dbReference type="KEGG" id="agy:ATC03_03275"/>
<gene>
    <name evidence="2" type="ORF">ATC03_03275</name>
</gene>
<organism evidence="2 3">
    <name type="scientific">Agromyces aureus</name>
    <dbReference type="NCBI Taxonomy" id="453304"/>
    <lineage>
        <taxon>Bacteria</taxon>
        <taxon>Bacillati</taxon>
        <taxon>Actinomycetota</taxon>
        <taxon>Actinomycetes</taxon>
        <taxon>Micrococcales</taxon>
        <taxon>Microbacteriaceae</taxon>
        <taxon>Agromyces</taxon>
    </lineage>
</organism>
<dbReference type="EMBL" id="CP013979">
    <property type="protein sequence ID" value="ANJ25907.1"/>
    <property type="molecule type" value="Genomic_DNA"/>
</dbReference>